<dbReference type="KEGG" id="ams:AMIS_20850"/>
<reference evidence="1 2" key="1">
    <citation type="submission" date="2012-02" db="EMBL/GenBank/DDBJ databases">
        <title>Complete genome sequence of Actinoplanes missouriensis 431 (= NBRC 102363).</title>
        <authorList>
            <person name="Ohnishi Y."/>
            <person name="Ishikawa J."/>
            <person name="Sekine M."/>
            <person name="Hosoyama A."/>
            <person name="Harada T."/>
            <person name="Narita H."/>
            <person name="Hata T."/>
            <person name="Konno Y."/>
            <person name="Tutikane K."/>
            <person name="Fujita N."/>
            <person name="Horinouchi S."/>
            <person name="Hayakawa M."/>
        </authorList>
    </citation>
    <scope>NUCLEOTIDE SEQUENCE [LARGE SCALE GENOMIC DNA]</scope>
    <source>
        <strain evidence="2">ATCC 14538 / DSM 43046 / CBS 188.64 / JCM 3121 / NBRC 102363 / NCIMB 12654 / NRRL B-3342 / UNCC 431</strain>
    </source>
</reference>
<name>I0H2R8_ACTM4</name>
<dbReference type="PATRIC" id="fig|512565.3.peg.2088"/>
<dbReference type="HOGENOM" id="CLU_2165558_0_0_11"/>
<protein>
    <submittedName>
        <fullName evidence="1">Uncharacterized protein</fullName>
    </submittedName>
</protein>
<accession>I0H2R8</accession>
<evidence type="ECO:0000313" key="1">
    <source>
        <dbReference type="EMBL" id="BAL87305.1"/>
    </source>
</evidence>
<dbReference type="EMBL" id="AP012319">
    <property type="protein sequence ID" value="BAL87305.1"/>
    <property type="molecule type" value="Genomic_DNA"/>
</dbReference>
<sequence length="110" mass="11612">MVQAQALIRAGRLADPDEHFPYKHEAVTALVAENPPAGPNGDDSKRVSDYMSQRIADASEQYIAAQAAYLGDPGDGTLAAYQAATDALISARKAHRRQRGGAMFIAGQGA</sequence>
<keyword evidence="2" id="KW-1185">Reference proteome</keyword>
<organism evidence="1 2">
    <name type="scientific">Actinoplanes missouriensis (strain ATCC 14538 / DSM 43046 / CBS 188.64 / JCM 3121 / NBRC 102363 / NCIMB 12654 / NRRL B-3342 / UNCC 431)</name>
    <dbReference type="NCBI Taxonomy" id="512565"/>
    <lineage>
        <taxon>Bacteria</taxon>
        <taxon>Bacillati</taxon>
        <taxon>Actinomycetota</taxon>
        <taxon>Actinomycetes</taxon>
        <taxon>Micromonosporales</taxon>
        <taxon>Micromonosporaceae</taxon>
        <taxon>Actinoplanes</taxon>
    </lineage>
</organism>
<dbReference type="Proteomes" id="UP000007882">
    <property type="component" value="Chromosome"/>
</dbReference>
<gene>
    <name evidence="1" type="ordered locus">AMIS_20850</name>
</gene>
<proteinExistence type="predicted"/>
<evidence type="ECO:0000313" key="2">
    <source>
        <dbReference type="Proteomes" id="UP000007882"/>
    </source>
</evidence>
<dbReference type="STRING" id="512565.AMIS_20850"/>
<dbReference type="AlphaFoldDB" id="I0H2R8"/>